<feature type="transmembrane region" description="Helical" evidence="1">
    <location>
        <begin position="139"/>
        <end position="164"/>
    </location>
</feature>
<name>A0A9D1SXC5_9FIRM</name>
<dbReference type="EMBL" id="DVOH01000039">
    <property type="protein sequence ID" value="HIV00533.1"/>
    <property type="molecule type" value="Genomic_DNA"/>
</dbReference>
<organism evidence="2 3">
    <name type="scientific">Candidatus Stercoripulliclostridium merdipullorum</name>
    <dbReference type="NCBI Taxonomy" id="2840952"/>
    <lineage>
        <taxon>Bacteria</taxon>
        <taxon>Bacillati</taxon>
        <taxon>Bacillota</taxon>
        <taxon>Clostridia</taxon>
        <taxon>Eubacteriales</taxon>
        <taxon>Candidatus Stercoripulliclostridium</taxon>
    </lineage>
</organism>
<dbReference type="AlphaFoldDB" id="A0A9D1SXC5"/>
<reference evidence="2" key="1">
    <citation type="submission" date="2020-10" db="EMBL/GenBank/DDBJ databases">
        <authorList>
            <person name="Gilroy R."/>
        </authorList>
    </citation>
    <scope>NUCLEOTIDE SEQUENCE</scope>
    <source>
        <strain evidence="2">23406</strain>
    </source>
</reference>
<accession>A0A9D1SXC5</accession>
<feature type="transmembrane region" description="Helical" evidence="1">
    <location>
        <begin position="82"/>
        <end position="106"/>
    </location>
</feature>
<feature type="transmembrane region" description="Helical" evidence="1">
    <location>
        <begin position="12"/>
        <end position="37"/>
    </location>
</feature>
<proteinExistence type="predicted"/>
<protein>
    <submittedName>
        <fullName evidence="2">Uncharacterized protein</fullName>
    </submittedName>
</protein>
<keyword evidence="1" id="KW-0812">Transmembrane</keyword>
<keyword evidence="1" id="KW-0472">Membrane</keyword>
<keyword evidence="1" id="KW-1133">Transmembrane helix</keyword>
<gene>
    <name evidence="2" type="ORF">IAB14_05415</name>
</gene>
<evidence type="ECO:0000313" key="2">
    <source>
        <dbReference type="EMBL" id="HIV00533.1"/>
    </source>
</evidence>
<reference evidence="2" key="2">
    <citation type="journal article" date="2021" name="PeerJ">
        <title>Extensive microbial diversity within the chicken gut microbiome revealed by metagenomics and culture.</title>
        <authorList>
            <person name="Gilroy R."/>
            <person name="Ravi A."/>
            <person name="Getino M."/>
            <person name="Pursley I."/>
            <person name="Horton D.L."/>
            <person name="Alikhan N.F."/>
            <person name="Baker D."/>
            <person name="Gharbi K."/>
            <person name="Hall N."/>
            <person name="Watson M."/>
            <person name="Adriaenssens E.M."/>
            <person name="Foster-Nyarko E."/>
            <person name="Jarju S."/>
            <person name="Secka A."/>
            <person name="Antonio M."/>
            <person name="Oren A."/>
            <person name="Chaudhuri R.R."/>
            <person name="La Ragione R."/>
            <person name="Hildebrand F."/>
            <person name="Pallen M.J."/>
        </authorList>
    </citation>
    <scope>NUCLEOTIDE SEQUENCE</scope>
    <source>
        <strain evidence="2">23406</strain>
    </source>
</reference>
<evidence type="ECO:0000256" key="1">
    <source>
        <dbReference type="SAM" id="Phobius"/>
    </source>
</evidence>
<sequence>MPAKSTKKLKVQIGLLAVAVVIIVFGLLFVLTAAEIVPVFPAFYKIGHIIVRYIIVIVTMSVGIMLFSNVAATIEDKKLRNALTIGITAFSTVLTLPLLYVFVALFPAASNLYGPVGEFMVKMVAVDFQAIFPKLGVQYLIYSLGIVMSIVFLAVPLLSGILTVKDKKLVIGKKGISIEAK</sequence>
<comment type="caution">
    <text evidence="2">The sequence shown here is derived from an EMBL/GenBank/DDBJ whole genome shotgun (WGS) entry which is preliminary data.</text>
</comment>
<dbReference type="Proteomes" id="UP000886891">
    <property type="component" value="Unassembled WGS sequence"/>
</dbReference>
<feature type="transmembrane region" description="Helical" evidence="1">
    <location>
        <begin position="49"/>
        <end position="70"/>
    </location>
</feature>
<evidence type="ECO:0000313" key="3">
    <source>
        <dbReference type="Proteomes" id="UP000886891"/>
    </source>
</evidence>